<dbReference type="PANTHER" id="PTHR10229:SF0">
    <property type="entry name" value="GTP-BINDING PROTEIN 6-RELATED"/>
    <property type="match status" value="1"/>
</dbReference>
<comment type="similarity">
    <text evidence="6">Belongs to the TRAFAC class OBG-HflX-like GTPase superfamily. HflX GTPase family.</text>
</comment>
<feature type="binding site" evidence="7">
    <location>
        <begin position="226"/>
        <end position="230"/>
    </location>
    <ligand>
        <name>GTP</name>
        <dbReference type="ChEBI" id="CHEBI:37565"/>
    </ligand>
</feature>
<comment type="function">
    <text evidence="6">GTPase that associates with the 50S ribosomal subunit and may have a role during protein synthesis or ribosome biogenesis.</text>
</comment>
<evidence type="ECO:0000313" key="11">
    <source>
        <dbReference type="EMBL" id="PIQ88308.1"/>
    </source>
</evidence>
<evidence type="ECO:0000256" key="8">
    <source>
        <dbReference type="PIRSR" id="PIRSR006809-2"/>
    </source>
</evidence>
<evidence type="ECO:0000256" key="2">
    <source>
        <dbReference type="ARBA" id="ARBA00022723"/>
    </source>
</evidence>
<dbReference type="PRINTS" id="PR00326">
    <property type="entry name" value="GTP1OBG"/>
</dbReference>
<dbReference type="PIRSF" id="PIRSF006809">
    <property type="entry name" value="GTP-binding_hflX_prd"/>
    <property type="match status" value="1"/>
</dbReference>
<keyword evidence="5 6" id="KW-0342">GTP-binding</keyword>
<organism evidence="11 12">
    <name type="scientific">Candidatus Ghiorseimicrobium undicola</name>
    <dbReference type="NCBI Taxonomy" id="1974746"/>
    <lineage>
        <taxon>Bacteria</taxon>
        <taxon>Pseudomonadati</taxon>
        <taxon>Candidatus Omnitrophota</taxon>
        <taxon>Candidatus Ghiorseimicrobium</taxon>
    </lineage>
</organism>
<dbReference type="FunFam" id="3.40.50.11060:FF:000001">
    <property type="entry name" value="GTPase HflX"/>
    <property type="match status" value="1"/>
</dbReference>
<dbReference type="GO" id="GO:0046872">
    <property type="term" value="F:metal ion binding"/>
    <property type="evidence" value="ECO:0007669"/>
    <property type="project" value="UniProtKB-KW"/>
</dbReference>
<dbReference type="Gene3D" id="6.10.250.2860">
    <property type="match status" value="1"/>
</dbReference>
<dbReference type="SUPFAM" id="SSF52540">
    <property type="entry name" value="P-loop containing nucleoside triphosphate hydrolases"/>
    <property type="match status" value="1"/>
</dbReference>
<feature type="coiled-coil region" evidence="9">
    <location>
        <begin position="154"/>
        <end position="188"/>
    </location>
</feature>
<proteinExistence type="inferred from homology"/>
<dbReference type="InterPro" id="IPR032305">
    <property type="entry name" value="GTP-bd_M"/>
</dbReference>
<dbReference type="PROSITE" id="PS51705">
    <property type="entry name" value="G_HFLX"/>
    <property type="match status" value="1"/>
</dbReference>
<dbReference type="InterPro" id="IPR030394">
    <property type="entry name" value="G_HFLX_dom"/>
</dbReference>
<feature type="binding site" evidence="7">
    <location>
        <begin position="339"/>
        <end position="341"/>
    </location>
    <ligand>
        <name>GTP</name>
        <dbReference type="ChEBI" id="CHEBI:37565"/>
    </ligand>
</feature>
<comment type="subcellular location">
    <subcellularLocation>
        <location evidence="6">Cytoplasm</location>
    </subcellularLocation>
    <text evidence="6">May associate with membranes.</text>
</comment>
<dbReference type="CDD" id="cd01878">
    <property type="entry name" value="HflX"/>
    <property type="match status" value="1"/>
</dbReference>
<evidence type="ECO:0000259" key="10">
    <source>
        <dbReference type="PROSITE" id="PS51705"/>
    </source>
</evidence>
<evidence type="ECO:0000256" key="1">
    <source>
        <dbReference type="ARBA" id="ARBA00022490"/>
    </source>
</evidence>
<gene>
    <name evidence="6 11" type="primary">hflX</name>
    <name evidence="11" type="ORF">COV72_08355</name>
</gene>
<dbReference type="GO" id="GO:0043022">
    <property type="term" value="F:ribosome binding"/>
    <property type="evidence" value="ECO:0007669"/>
    <property type="project" value="TreeGrafter"/>
</dbReference>
<keyword evidence="9" id="KW-0175">Coiled coil</keyword>
<dbReference type="EMBL" id="PCWA01000109">
    <property type="protein sequence ID" value="PIQ88308.1"/>
    <property type="molecule type" value="Genomic_DNA"/>
</dbReference>
<dbReference type="GO" id="GO:0003924">
    <property type="term" value="F:GTPase activity"/>
    <property type="evidence" value="ECO:0007669"/>
    <property type="project" value="UniProtKB-UniRule"/>
</dbReference>
<dbReference type="Gene3D" id="3.40.50.11060">
    <property type="entry name" value="GTPase HflX, N-terminal domain"/>
    <property type="match status" value="1"/>
</dbReference>
<keyword evidence="1 6" id="KW-0963">Cytoplasm</keyword>
<dbReference type="Pfam" id="PF16360">
    <property type="entry name" value="GTP-bdg_M"/>
    <property type="match status" value="1"/>
</dbReference>
<dbReference type="AlphaFoldDB" id="A0A2H0LV82"/>
<dbReference type="InterPro" id="IPR025121">
    <property type="entry name" value="GTPase_HflX_N"/>
</dbReference>
<feature type="binding site" evidence="7">
    <location>
        <begin position="314"/>
        <end position="317"/>
    </location>
    <ligand>
        <name>GTP</name>
        <dbReference type="ChEBI" id="CHEBI:37565"/>
    </ligand>
</feature>
<evidence type="ECO:0000256" key="3">
    <source>
        <dbReference type="ARBA" id="ARBA00022741"/>
    </source>
</evidence>
<keyword evidence="2 8" id="KW-0479">Metal-binding</keyword>
<feature type="binding site" evidence="8">
    <location>
        <position position="228"/>
    </location>
    <ligand>
        <name>Mg(2+)</name>
        <dbReference type="ChEBI" id="CHEBI:18420"/>
    </ligand>
</feature>
<dbReference type="GO" id="GO:0005737">
    <property type="term" value="C:cytoplasm"/>
    <property type="evidence" value="ECO:0007669"/>
    <property type="project" value="UniProtKB-SubCell"/>
</dbReference>
<feature type="binding site" evidence="7">
    <location>
        <begin position="248"/>
        <end position="251"/>
    </location>
    <ligand>
        <name>GTP</name>
        <dbReference type="ChEBI" id="CHEBI:37565"/>
    </ligand>
</feature>
<protein>
    <recommendedName>
        <fullName evidence="6">GTPase HflX</fullName>
    </recommendedName>
    <alternativeName>
        <fullName evidence="6">GTP-binding protein HflX</fullName>
    </alternativeName>
</protein>
<dbReference type="PANTHER" id="PTHR10229">
    <property type="entry name" value="GTP-BINDING PROTEIN HFLX"/>
    <property type="match status" value="1"/>
</dbReference>
<dbReference type="InterPro" id="IPR016496">
    <property type="entry name" value="GTPase_HflX"/>
</dbReference>
<comment type="cofactor">
    <cofactor evidence="8">
        <name>Mg(2+)</name>
        <dbReference type="ChEBI" id="CHEBI:18420"/>
    </cofactor>
</comment>
<comment type="caution">
    <text evidence="11">The sequence shown here is derived from an EMBL/GenBank/DDBJ whole genome shotgun (WGS) entry which is preliminary data.</text>
</comment>
<evidence type="ECO:0000256" key="4">
    <source>
        <dbReference type="ARBA" id="ARBA00022842"/>
    </source>
</evidence>
<dbReference type="InterPro" id="IPR027417">
    <property type="entry name" value="P-loop_NTPase"/>
</dbReference>
<accession>A0A2H0LV82</accession>
<dbReference type="Pfam" id="PF01926">
    <property type="entry name" value="MMR_HSR1"/>
    <property type="match status" value="1"/>
</dbReference>
<dbReference type="InterPro" id="IPR006073">
    <property type="entry name" value="GTP-bd"/>
</dbReference>
<evidence type="ECO:0000256" key="9">
    <source>
        <dbReference type="SAM" id="Coils"/>
    </source>
</evidence>
<comment type="subunit">
    <text evidence="6">Monomer. Associates with the 50S ribosomal subunit.</text>
</comment>
<dbReference type="Pfam" id="PF13167">
    <property type="entry name" value="GTP-bdg_N"/>
    <property type="match status" value="1"/>
</dbReference>
<dbReference type="GO" id="GO:0005525">
    <property type="term" value="F:GTP binding"/>
    <property type="evidence" value="ECO:0007669"/>
    <property type="project" value="UniProtKB-UniRule"/>
</dbReference>
<dbReference type="InterPro" id="IPR042108">
    <property type="entry name" value="GTPase_HflX_N_sf"/>
</dbReference>
<evidence type="ECO:0000256" key="7">
    <source>
        <dbReference type="PIRSR" id="PIRSR006809-1"/>
    </source>
</evidence>
<evidence type="ECO:0000256" key="5">
    <source>
        <dbReference type="ARBA" id="ARBA00023134"/>
    </source>
</evidence>
<dbReference type="Proteomes" id="UP000229641">
    <property type="component" value="Unassembled WGS sequence"/>
</dbReference>
<feature type="domain" description="Hflx-type G" evidence="10">
    <location>
        <begin position="195"/>
        <end position="361"/>
    </location>
</feature>
<reference evidence="11 12" key="1">
    <citation type="submission" date="2017-09" db="EMBL/GenBank/DDBJ databases">
        <title>Depth-based differentiation of microbial function through sediment-hosted aquifers and enrichment of novel symbionts in the deep terrestrial subsurface.</title>
        <authorList>
            <person name="Probst A.J."/>
            <person name="Ladd B."/>
            <person name="Jarett J.K."/>
            <person name="Geller-Mcgrath D.E."/>
            <person name="Sieber C.M."/>
            <person name="Emerson J.B."/>
            <person name="Anantharaman K."/>
            <person name="Thomas B.C."/>
            <person name="Malmstrom R."/>
            <person name="Stieglmeier M."/>
            <person name="Klingl A."/>
            <person name="Woyke T."/>
            <person name="Ryan C.M."/>
            <person name="Banfield J.F."/>
        </authorList>
    </citation>
    <scope>NUCLEOTIDE SEQUENCE [LARGE SCALE GENOMIC DNA]</scope>
    <source>
        <strain evidence="11">CG11_big_fil_rev_8_21_14_0_20_42_13</strain>
    </source>
</reference>
<dbReference type="HAMAP" id="MF_00900">
    <property type="entry name" value="GTPase_HflX"/>
    <property type="match status" value="1"/>
</dbReference>
<sequence>MQRALLITVDISHLIETLSLNMRQEELAELAITAGLHVADKISCSCKNITPNFYIGKGKAGEISLLCQKYGIECVVFNNELTPTQHRNLEDLLSVRVLDRTQLILDIFARNAHSQEGKVQVELAQLEYILPRLSGKGVMLSRLGGGIGTRGPGEQKLEIDRRNIRRRIAKLKEDFELLSQHRKNIRKKRINAGIPLISLVGYTNAGKSTLINALTSAHQVVKNSLFTTLDPLSKLLILPGRQRVVLSDTVGFLYRLPHHLIEAFKATLEEVAESDLLIHVIDVSRENFSGRISSVNEVLMQLGAAEKPVINVLNKIDNLEDYIWLNHIKQDFKNCVAISAKNKQNLNELMSLITACLPKLFKKYKFFIPLNHMNILDMVYKEGTIENIDYVEAGCNLEAYLPELVFKKISGTVSKNT</sequence>
<keyword evidence="4 8" id="KW-0460">Magnesium</keyword>
<keyword evidence="3 6" id="KW-0547">Nucleotide-binding</keyword>
<feature type="binding site" evidence="7">
    <location>
        <begin position="201"/>
        <end position="208"/>
    </location>
    <ligand>
        <name>GTP</name>
        <dbReference type="ChEBI" id="CHEBI:37565"/>
    </ligand>
</feature>
<evidence type="ECO:0000256" key="6">
    <source>
        <dbReference type="HAMAP-Rule" id="MF_00900"/>
    </source>
</evidence>
<dbReference type="NCBIfam" id="TIGR03156">
    <property type="entry name" value="GTP_HflX"/>
    <property type="match status" value="1"/>
</dbReference>
<evidence type="ECO:0000313" key="12">
    <source>
        <dbReference type="Proteomes" id="UP000229641"/>
    </source>
</evidence>
<name>A0A2H0LV82_9BACT</name>
<dbReference type="Gene3D" id="3.40.50.300">
    <property type="entry name" value="P-loop containing nucleotide triphosphate hydrolases"/>
    <property type="match status" value="1"/>
</dbReference>
<feature type="binding site" evidence="8">
    <location>
        <position position="208"/>
    </location>
    <ligand>
        <name>Mg(2+)</name>
        <dbReference type="ChEBI" id="CHEBI:18420"/>
    </ligand>
</feature>